<evidence type="ECO:0000313" key="2">
    <source>
        <dbReference type="Proteomes" id="UP001210925"/>
    </source>
</evidence>
<protein>
    <recommendedName>
        <fullName evidence="3">N-acetyltransferase domain-containing protein</fullName>
    </recommendedName>
</protein>
<evidence type="ECO:0000313" key="1">
    <source>
        <dbReference type="EMBL" id="KAJ3255002.1"/>
    </source>
</evidence>
<dbReference type="Proteomes" id="UP001210925">
    <property type="component" value="Unassembled WGS sequence"/>
</dbReference>
<sequence>MKVHSLQEGQEDIAVEILLNSFHSDPIAKWIFSDDTERDENYYHIFTEAVVNAKIVDIVEDKSAVCLWSRIEGGVSEPTNFKYSTEAQKLFSIIDKHAPSTPYWYLSWIGSLNEGNGAGTALLNYRLPQLEGPVALWTGNEKNLKFYEKFGFQVSAKCSYNGANAWWMVRELK</sequence>
<dbReference type="AlphaFoldDB" id="A0AAD5UDD8"/>
<dbReference type="SUPFAM" id="SSF55729">
    <property type="entry name" value="Acyl-CoA N-acyltransferases (Nat)"/>
    <property type="match status" value="1"/>
</dbReference>
<accession>A0AAD5UDD8</accession>
<dbReference type="EMBL" id="JADGKB010000074">
    <property type="protein sequence ID" value="KAJ3255002.1"/>
    <property type="molecule type" value="Genomic_DNA"/>
</dbReference>
<proteinExistence type="predicted"/>
<keyword evidence="2" id="KW-1185">Reference proteome</keyword>
<comment type="caution">
    <text evidence="1">The sequence shown here is derived from an EMBL/GenBank/DDBJ whole genome shotgun (WGS) entry which is preliminary data.</text>
</comment>
<dbReference type="InterPro" id="IPR016181">
    <property type="entry name" value="Acyl_CoA_acyltransferase"/>
</dbReference>
<evidence type="ECO:0008006" key="3">
    <source>
        <dbReference type="Google" id="ProtNLM"/>
    </source>
</evidence>
<gene>
    <name evidence="1" type="ORF">HK103_006704</name>
</gene>
<dbReference type="Gene3D" id="3.40.630.30">
    <property type="match status" value="1"/>
</dbReference>
<organism evidence="1 2">
    <name type="scientific">Boothiomyces macroporosus</name>
    <dbReference type="NCBI Taxonomy" id="261099"/>
    <lineage>
        <taxon>Eukaryota</taxon>
        <taxon>Fungi</taxon>
        <taxon>Fungi incertae sedis</taxon>
        <taxon>Chytridiomycota</taxon>
        <taxon>Chytridiomycota incertae sedis</taxon>
        <taxon>Chytridiomycetes</taxon>
        <taxon>Rhizophydiales</taxon>
        <taxon>Terramycetaceae</taxon>
        <taxon>Boothiomyces</taxon>
    </lineage>
</organism>
<reference evidence="1" key="1">
    <citation type="submission" date="2020-05" db="EMBL/GenBank/DDBJ databases">
        <title>Phylogenomic resolution of chytrid fungi.</title>
        <authorList>
            <person name="Stajich J.E."/>
            <person name="Amses K."/>
            <person name="Simmons R."/>
            <person name="Seto K."/>
            <person name="Myers J."/>
            <person name="Bonds A."/>
            <person name="Quandt C.A."/>
            <person name="Barry K."/>
            <person name="Liu P."/>
            <person name="Grigoriev I."/>
            <person name="Longcore J.E."/>
            <person name="James T.Y."/>
        </authorList>
    </citation>
    <scope>NUCLEOTIDE SEQUENCE</scope>
    <source>
        <strain evidence="1">PLAUS21</strain>
    </source>
</reference>
<name>A0AAD5UDD8_9FUNG</name>